<name>A0A502HWX9_9PSED</name>
<dbReference type="GO" id="GO:0016747">
    <property type="term" value="F:acyltransferase activity, transferring groups other than amino-acyl groups"/>
    <property type="evidence" value="ECO:0007669"/>
    <property type="project" value="InterPro"/>
</dbReference>
<dbReference type="InterPro" id="IPR016181">
    <property type="entry name" value="Acyl_CoA_acyltransferase"/>
</dbReference>
<dbReference type="Proteomes" id="UP000317933">
    <property type="component" value="Unassembled WGS sequence"/>
</dbReference>
<dbReference type="SUPFAM" id="SSF55729">
    <property type="entry name" value="Acyl-CoA N-acyltransferases (Nat)"/>
    <property type="match status" value="1"/>
</dbReference>
<dbReference type="CDD" id="cd04301">
    <property type="entry name" value="NAT_SF"/>
    <property type="match status" value="1"/>
</dbReference>
<evidence type="ECO:0000313" key="2">
    <source>
        <dbReference type="EMBL" id="TPG78234.1"/>
    </source>
</evidence>
<dbReference type="InterPro" id="IPR000182">
    <property type="entry name" value="GNAT_dom"/>
</dbReference>
<gene>
    <name evidence="2" type="ORF">EAH78_11640</name>
</gene>
<dbReference type="Gene3D" id="3.40.630.30">
    <property type="match status" value="1"/>
</dbReference>
<keyword evidence="2" id="KW-0808">Transferase</keyword>
<reference evidence="2 3" key="1">
    <citation type="journal article" date="2019" name="Environ. Microbiol.">
        <title>Species interactions and distinct microbial communities in high Arctic permafrost affected cryosols are associated with the CH4 and CO2 gas fluxes.</title>
        <authorList>
            <person name="Altshuler I."/>
            <person name="Hamel J."/>
            <person name="Turney S."/>
            <person name="Magnuson E."/>
            <person name="Levesque R."/>
            <person name="Greer C."/>
            <person name="Whyte L.G."/>
        </authorList>
    </citation>
    <scope>NUCLEOTIDE SEQUENCE [LARGE SCALE GENOMIC DNA]</scope>
    <source>
        <strain evidence="2 3">E3</strain>
    </source>
</reference>
<protein>
    <submittedName>
        <fullName evidence="2">GNAT family N-acetyltransferase</fullName>
    </submittedName>
</protein>
<organism evidence="2 3">
    <name type="scientific">Pseudomonas arsenicoxydans</name>
    <dbReference type="NCBI Taxonomy" id="702115"/>
    <lineage>
        <taxon>Bacteria</taxon>
        <taxon>Pseudomonadati</taxon>
        <taxon>Pseudomonadota</taxon>
        <taxon>Gammaproteobacteria</taxon>
        <taxon>Pseudomonadales</taxon>
        <taxon>Pseudomonadaceae</taxon>
        <taxon>Pseudomonas</taxon>
    </lineage>
</organism>
<dbReference type="RefSeq" id="WP_140667663.1">
    <property type="nucleotide sequence ID" value="NZ_RCZE01000005.1"/>
</dbReference>
<dbReference type="EMBL" id="RCZE01000005">
    <property type="protein sequence ID" value="TPG78234.1"/>
    <property type="molecule type" value="Genomic_DNA"/>
</dbReference>
<feature type="domain" description="N-acetyltransferase" evidence="1">
    <location>
        <begin position="4"/>
        <end position="163"/>
    </location>
</feature>
<evidence type="ECO:0000259" key="1">
    <source>
        <dbReference type="PROSITE" id="PS51186"/>
    </source>
</evidence>
<comment type="caution">
    <text evidence="2">The sequence shown here is derived from an EMBL/GenBank/DDBJ whole genome shotgun (WGS) entry which is preliminary data.</text>
</comment>
<dbReference type="PROSITE" id="PS51186">
    <property type="entry name" value="GNAT"/>
    <property type="match status" value="1"/>
</dbReference>
<proteinExistence type="predicted"/>
<accession>A0A502HWX9</accession>
<sequence>MPSIELHAAQRDDLDTLENLMQFYVYDFSEWLPLELGEHGFFNIQPKLDYWRKPATRPFLIRVDGELAGFVTVDDDTHLEGAEYNVGYFFVSRRFRGQGVAKFVASTLLSQFPGQWQIFHIDANPPARRFWAKVMPDLTGNQFTLHQQPVDGYPATFYRFQSPQHRPDRRIPASLFHSNPFCPTICSD</sequence>
<dbReference type="AlphaFoldDB" id="A0A502HWX9"/>
<dbReference type="Pfam" id="PF00583">
    <property type="entry name" value="Acetyltransf_1"/>
    <property type="match status" value="1"/>
</dbReference>
<evidence type="ECO:0000313" key="3">
    <source>
        <dbReference type="Proteomes" id="UP000317933"/>
    </source>
</evidence>